<keyword evidence="6 8" id="KW-0539">Nucleus</keyword>
<dbReference type="SUPFAM" id="SSF101936">
    <property type="entry name" value="DNA-binding pseudobarrel domain"/>
    <property type="match status" value="1"/>
</dbReference>
<dbReference type="Gene3D" id="3.10.20.90">
    <property type="entry name" value="Phosphatidylinositol 3-kinase Catalytic Subunit, Chain A, domain 1"/>
    <property type="match status" value="1"/>
</dbReference>
<dbReference type="GO" id="GO:0009734">
    <property type="term" value="P:auxin-activated signaling pathway"/>
    <property type="evidence" value="ECO:0007669"/>
    <property type="project" value="UniProtKB-KW"/>
</dbReference>
<keyword evidence="3 8" id="KW-0805">Transcription regulation</keyword>
<dbReference type="InterPro" id="IPR015300">
    <property type="entry name" value="DNA-bd_pseudobarrel_sf"/>
</dbReference>
<gene>
    <name evidence="12" type="primary">ARF2</name>
</gene>
<evidence type="ECO:0000256" key="4">
    <source>
        <dbReference type="ARBA" id="ARBA00023125"/>
    </source>
</evidence>
<organism evidence="12">
    <name type="scientific">Cyrtomium guizhouense</name>
    <dbReference type="NCBI Taxonomy" id="306076"/>
    <lineage>
        <taxon>Eukaryota</taxon>
        <taxon>Viridiplantae</taxon>
        <taxon>Streptophyta</taxon>
        <taxon>Embryophyta</taxon>
        <taxon>Tracheophyta</taxon>
        <taxon>Polypodiopsida</taxon>
        <taxon>Polypodiidae</taxon>
        <taxon>Polypodiales</taxon>
        <taxon>Polypodiineae</taxon>
        <taxon>Dryopteridaceae</taxon>
        <taxon>Dryopteridoideae</taxon>
        <taxon>Cyrtomium</taxon>
    </lineage>
</organism>
<dbReference type="Pfam" id="PF06507">
    <property type="entry name" value="ARF_AD"/>
    <property type="match status" value="1"/>
</dbReference>
<proteinExistence type="evidence at transcript level"/>
<keyword evidence="4 8" id="KW-0238">DNA-binding</keyword>
<dbReference type="EMBL" id="KX784843">
    <property type="protein sequence ID" value="ARR29290.1"/>
    <property type="molecule type" value="mRNA"/>
</dbReference>
<dbReference type="Pfam" id="PF02309">
    <property type="entry name" value="AUX_IAA"/>
    <property type="match status" value="1"/>
</dbReference>
<evidence type="ECO:0000256" key="5">
    <source>
        <dbReference type="ARBA" id="ARBA00023163"/>
    </source>
</evidence>
<sequence>MAFFRQDFVPPNGSISTISNNNSGLCANSVASNRMGIPFMPRMDFSIAPCSAGGAHSTDHSEERWQACAGPVVFVPQQGDRVWYFPQGHMEQVTASTHPGSCQKLPHLGLDSQILCRVVTRVLSAETDTDEVYAHISLLPEMQEGGDSLDITPQEAAPVPPKSSVRLFTKILTASDTSTHGGFSVLRKHAEECLPPLDMTQDPPSQDLSAKDLHGNVWKFRHTYRGHPRRHLLTTGWSVFVSNKRLLAGDAVIFLRGENGELRVGIRRAKRQQAAQQAVMSNHSMHMGVMATASHAVGTRTMFSVYYKPRVSLSAFLVPVDKLARAKSVSLSVGMRFKMRFETEDASDRSYAGTITGIEDLDASSFPDSMWRSLKVNWDEMVHDWQDRVSPWEIELSVSSPTVNSPPPLRNKRARPSPSATSTMTELTGLGSSKGPLDCAYTPRLQRVLQGQETRNMGISSLWRSTPHGLSSIQEAHYPTNIQQQLGNVPMGQSLPLPSPRASFYTPFVSGTEADFKHSGPISPSMHGGVNHSLLQGSNSGWPTPSNEATSKWFMSFLPQHPSPSTPIRQEKSLVTGNVPVAPAPQLQHHHPLSYPPFSSFPMWETPKQESPAASMPPPVVAESGCKLFGISLTDIPPGAKSNKANNLPGPDCEEVPPKCDVACFQPNVQSTEHDALTHIKSDASSEQERLDQNTLETRTCHSTRSRTKVIKKGSMVGRGIDLTKFDSYGSLLKELEAMFSMEGELTDPEKGWQVAYSDSEGDTMKVGDDPWREFCNMVKKLYILSPEEVEQGGNRTTLKEALPG</sequence>
<dbReference type="Gene3D" id="2.40.330.10">
    <property type="entry name" value="DNA-binding pseudobarrel domain"/>
    <property type="match status" value="1"/>
</dbReference>
<dbReference type="FunFam" id="2.30.30.1040:FF:000001">
    <property type="entry name" value="Auxin response factor"/>
    <property type="match status" value="1"/>
</dbReference>
<keyword evidence="7 8" id="KW-0927">Auxin signaling pathway</keyword>
<dbReference type="FunFam" id="2.40.330.10:FF:000001">
    <property type="entry name" value="Auxin response factor"/>
    <property type="match status" value="1"/>
</dbReference>
<evidence type="ECO:0000256" key="7">
    <source>
        <dbReference type="ARBA" id="ARBA00023294"/>
    </source>
</evidence>
<feature type="region of interest" description="Disordered" evidence="9">
    <location>
        <begin position="399"/>
        <end position="435"/>
    </location>
</feature>
<reference evidence="12" key="1">
    <citation type="submission" date="2016-08" db="EMBL/GenBank/DDBJ databases">
        <title>ARF genes in ferns.</title>
        <authorList>
            <person name="Li G.-S."/>
        </authorList>
    </citation>
    <scope>NUCLEOTIDE SEQUENCE</scope>
    <source>
        <strain evidence="12">CgARF2e</strain>
    </source>
</reference>
<dbReference type="SMART" id="SM01019">
    <property type="entry name" value="B3"/>
    <property type="match status" value="1"/>
</dbReference>
<dbReference type="InterPro" id="IPR010525">
    <property type="entry name" value="ARF_dom"/>
</dbReference>
<dbReference type="GO" id="GO:0003677">
    <property type="term" value="F:DNA binding"/>
    <property type="evidence" value="ECO:0007669"/>
    <property type="project" value="UniProtKB-KW"/>
</dbReference>
<comment type="subcellular location">
    <subcellularLocation>
        <location evidence="1 8">Nucleus</location>
    </subcellularLocation>
</comment>
<evidence type="ECO:0000256" key="2">
    <source>
        <dbReference type="ARBA" id="ARBA00007853"/>
    </source>
</evidence>
<dbReference type="InterPro" id="IPR053793">
    <property type="entry name" value="PB1-like"/>
</dbReference>
<accession>A0A1X9T674</accession>
<dbReference type="InterPro" id="IPR033389">
    <property type="entry name" value="AUX/IAA_dom"/>
</dbReference>
<evidence type="ECO:0000256" key="8">
    <source>
        <dbReference type="RuleBase" id="RU004561"/>
    </source>
</evidence>
<evidence type="ECO:0000259" key="11">
    <source>
        <dbReference type="PROSITE" id="PS51745"/>
    </source>
</evidence>
<keyword evidence="5 8" id="KW-0804">Transcription</keyword>
<evidence type="ECO:0000256" key="1">
    <source>
        <dbReference type="ARBA" id="ARBA00004123"/>
    </source>
</evidence>
<evidence type="ECO:0000259" key="10">
    <source>
        <dbReference type="PROSITE" id="PS50863"/>
    </source>
</evidence>
<dbReference type="PROSITE" id="PS50863">
    <property type="entry name" value="B3"/>
    <property type="match status" value="1"/>
</dbReference>
<evidence type="ECO:0000313" key="12">
    <source>
        <dbReference type="EMBL" id="ARR29290.1"/>
    </source>
</evidence>
<dbReference type="AlphaFoldDB" id="A0A1X9T674"/>
<dbReference type="InterPro" id="IPR044835">
    <property type="entry name" value="ARF_plant"/>
</dbReference>
<feature type="domain" description="PB1" evidence="11">
    <location>
        <begin position="705"/>
        <end position="789"/>
    </location>
</feature>
<dbReference type="PANTHER" id="PTHR31384">
    <property type="entry name" value="AUXIN RESPONSE FACTOR 4-RELATED"/>
    <property type="match status" value="1"/>
</dbReference>
<comment type="function">
    <text evidence="8">Auxin response factors (ARFs) are transcriptional factors that bind specifically to the DNA sequence 5'-TGTCTC-3' found in the auxin-responsive promoter elements (AuxREs).</text>
</comment>
<dbReference type="CDD" id="cd10017">
    <property type="entry name" value="B3_DNA"/>
    <property type="match status" value="1"/>
</dbReference>
<comment type="similarity">
    <text evidence="2 8">Belongs to the ARF family.</text>
</comment>
<dbReference type="GO" id="GO:0006355">
    <property type="term" value="P:regulation of DNA-templated transcription"/>
    <property type="evidence" value="ECO:0007669"/>
    <property type="project" value="InterPro"/>
</dbReference>
<dbReference type="InterPro" id="IPR003340">
    <property type="entry name" value="B3_DNA-bd"/>
</dbReference>
<protein>
    <recommendedName>
        <fullName evidence="8">Auxin response factor</fullName>
    </recommendedName>
</protein>
<feature type="domain" description="TF-B3" evidence="10">
    <location>
        <begin position="168"/>
        <end position="270"/>
    </location>
</feature>
<evidence type="ECO:0000256" key="9">
    <source>
        <dbReference type="SAM" id="MobiDB-lite"/>
    </source>
</evidence>
<dbReference type="Pfam" id="PF02362">
    <property type="entry name" value="B3"/>
    <property type="match status" value="1"/>
</dbReference>
<dbReference type="Gene3D" id="2.30.30.1040">
    <property type="match status" value="1"/>
</dbReference>
<dbReference type="SUPFAM" id="SSF54277">
    <property type="entry name" value="CAD &amp; PB1 domains"/>
    <property type="match status" value="1"/>
</dbReference>
<comment type="subunit">
    <text evidence="8">Homodimers and heterodimers.</text>
</comment>
<dbReference type="PANTHER" id="PTHR31384:SF1">
    <property type="entry name" value="AUXIN RESPONSE FACTOR 9"/>
    <property type="match status" value="1"/>
</dbReference>
<dbReference type="PROSITE" id="PS51745">
    <property type="entry name" value="PB1"/>
    <property type="match status" value="1"/>
</dbReference>
<evidence type="ECO:0000256" key="6">
    <source>
        <dbReference type="ARBA" id="ARBA00023242"/>
    </source>
</evidence>
<dbReference type="GO" id="GO:0005634">
    <property type="term" value="C:nucleus"/>
    <property type="evidence" value="ECO:0007669"/>
    <property type="project" value="UniProtKB-SubCell"/>
</dbReference>
<name>A0A1X9T674_9MONI</name>
<evidence type="ECO:0000256" key="3">
    <source>
        <dbReference type="ARBA" id="ARBA00023015"/>
    </source>
</evidence>